<accession>A0A7I8L6T1</accession>
<reference evidence="1" key="1">
    <citation type="submission" date="2020-02" db="EMBL/GenBank/DDBJ databases">
        <authorList>
            <person name="Scholz U."/>
            <person name="Mascher M."/>
            <person name="Fiebig A."/>
        </authorList>
    </citation>
    <scope>NUCLEOTIDE SEQUENCE</scope>
</reference>
<dbReference type="Pfam" id="PF02450">
    <property type="entry name" value="LCAT"/>
    <property type="match status" value="1"/>
</dbReference>
<dbReference type="GO" id="GO:0006629">
    <property type="term" value="P:lipid metabolic process"/>
    <property type="evidence" value="ECO:0007669"/>
    <property type="project" value="InterPro"/>
</dbReference>
<dbReference type="AlphaFoldDB" id="A0A7I8L6T1"/>
<organism evidence="1 2">
    <name type="scientific">Spirodela intermedia</name>
    <name type="common">Intermediate duckweed</name>
    <dbReference type="NCBI Taxonomy" id="51605"/>
    <lineage>
        <taxon>Eukaryota</taxon>
        <taxon>Viridiplantae</taxon>
        <taxon>Streptophyta</taxon>
        <taxon>Embryophyta</taxon>
        <taxon>Tracheophyta</taxon>
        <taxon>Spermatophyta</taxon>
        <taxon>Magnoliopsida</taxon>
        <taxon>Liliopsida</taxon>
        <taxon>Araceae</taxon>
        <taxon>Lemnoideae</taxon>
        <taxon>Spirodela</taxon>
    </lineage>
</organism>
<dbReference type="OrthoDB" id="190846at2759"/>
<evidence type="ECO:0000313" key="1">
    <source>
        <dbReference type="EMBL" id="CAA7405492.1"/>
    </source>
</evidence>
<protein>
    <submittedName>
        <fullName evidence="1">Uncharacterized protein</fullName>
    </submittedName>
</protein>
<dbReference type="EMBL" id="LR746274">
    <property type="protein sequence ID" value="CAA7405492.1"/>
    <property type="molecule type" value="Genomic_DNA"/>
</dbReference>
<evidence type="ECO:0000313" key="2">
    <source>
        <dbReference type="Proteomes" id="UP000663760"/>
    </source>
</evidence>
<dbReference type="InterPro" id="IPR029058">
    <property type="entry name" value="AB_hydrolase_fold"/>
</dbReference>
<proteinExistence type="predicted"/>
<dbReference type="SUPFAM" id="SSF53474">
    <property type="entry name" value="alpha/beta-Hydrolases"/>
    <property type="match status" value="1"/>
</dbReference>
<dbReference type="GO" id="GO:0008374">
    <property type="term" value="F:O-acyltransferase activity"/>
    <property type="evidence" value="ECO:0007669"/>
    <property type="project" value="InterPro"/>
</dbReference>
<name>A0A7I8L6T1_SPIIN</name>
<keyword evidence="2" id="KW-1185">Reference proteome</keyword>
<gene>
    <name evidence="1" type="ORF">SI8410_11016170</name>
</gene>
<dbReference type="Proteomes" id="UP000663760">
    <property type="component" value="Chromosome 11"/>
</dbReference>
<dbReference type="PANTHER" id="PTHR11440">
    <property type="entry name" value="LECITHIN-CHOLESTEROL ACYLTRANSFERASE-RELATED"/>
    <property type="match status" value="1"/>
</dbReference>
<dbReference type="Gene3D" id="3.40.50.1820">
    <property type="entry name" value="alpha/beta hydrolase"/>
    <property type="match status" value="1"/>
</dbReference>
<dbReference type="InterPro" id="IPR003386">
    <property type="entry name" value="LACT/PDAT_acylTrfase"/>
</dbReference>
<sequence>MAVVLEELIRSIEVWLGLVKKQKPPVNPKLDPVLLVPGIAGTVLHAVGEDGKEERVWVRILGADHEFRTKLWSRFDPSTGQTSSLDEKTRIFVPEDRYGLSAIDNLDPDVIIGCDAVCYYHDMIEQMLMWGFEEGKTLFGFGYDFRQSNRLEETMNKFLMKLESAYTASGGRKVRIISHSMGGVLVKCFMSLHSDVFKKYVDTWIAIAAPFQGAPGYITTSLLNGMSFVDGWEQNFFISKWSMHQLLIECPSIYELMPSLDFSWKDPPVLQVWREKNDSSGNLSASLDSHEPVSAISVMKEALCDNTVDYNGTKIPLPFNSDILQWANKTREVLSQARVPDGVRFYNIYGINCETPHSVCYGSQESPISDLRQILTAEPNYIYLDGDGTVPMESSKADGLDALARVGVPADHRGIVCDRHVFRILKHWLKAGEPDPFYNPLNDYVILPVIPENDPETVTAAAAAAMREDWEIVSFDESDRYCSDSAQQPVLGGSLSISDVEARVLVYPESNGKCVVEIRAAGITSCV</sequence>